<dbReference type="SUPFAM" id="SSF52540">
    <property type="entry name" value="P-loop containing nucleoside triphosphate hydrolases"/>
    <property type="match status" value="1"/>
</dbReference>
<dbReference type="Pfam" id="PF12796">
    <property type="entry name" value="Ank_2"/>
    <property type="match status" value="1"/>
</dbReference>
<dbReference type="Pfam" id="PF24809">
    <property type="entry name" value="DUF7708"/>
    <property type="match status" value="1"/>
</dbReference>
<feature type="domain" description="NACHT" evidence="2">
    <location>
        <begin position="342"/>
        <end position="472"/>
    </location>
</feature>
<dbReference type="OrthoDB" id="7464126at2759"/>
<reference evidence="3 4" key="1">
    <citation type="journal article" date="2018" name="Front. Microbiol.">
        <title>Genome-Wide Analysis of Corynespora cassiicola Leaf Fall Disease Putative Effectors.</title>
        <authorList>
            <person name="Lopez D."/>
            <person name="Ribeiro S."/>
            <person name="Label P."/>
            <person name="Fumanal B."/>
            <person name="Venisse J.S."/>
            <person name="Kohler A."/>
            <person name="de Oliveira R.R."/>
            <person name="Labutti K."/>
            <person name="Lipzen A."/>
            <person name="Lail K."/>
            <person name="Bauer D."/>
            <person name="Ohm R.A."/>
            <person name="Barry K.W."/>
            <person name="Spatafora J."/>
            <person name="Grigoriev I.V."/>
            <person name="Martin F.M."/>
            <person name="Pujade-Renaud V."/>
        </authorList>
    </citation>
    <scope>NUCLEOTIDE SEQUENCE [LARGE SCALE GENOMIC DNA]</scope>
    <source>
        <strain evidence="3 4">Philippines</strain>
    </source>
</reference>
<protein>
    <recommendedName>
        <fullName evidence="2">NACHT domain-containing protein</fullName>
    </recommendedName>
</protein>
<dbReference type="AlphaFoldDB" id="A0A2T2N117"/>
<accession>A0A2T2N117</accession>
<keyword evidence="1" id="KW-0677">Repeat</keyword>
<dbReference type="InterPro" id="IPR054471">
    <property type="entry name" value="GPIID_WHD"/>
</dbReference>
<sequence>MAEICRFKDVFERARDKLDSASAKHPLARCSRPQNNSQLSAALDEFQQILTQEQKAQLESYSSHTPTPNDIVSLTDHVHQSNSSRKSHVFASRLQGLLGSVQQYCNIVDTCAGPNQIAALVWGGIKVLILAFSNFADYLDKLSERVAQLSTYCPRLSEYEKLFPLSIRLQTVLSNFYAIVVNFCSKALRMIQEGGLKRFSKSAWKPFKLDFKEIEESISGAKDEVSEELKLASEQEAQKFRGLLTAEVKENELFRVEQRTEIEASRDFRSRQMNALQRANDRQIQKIIKEEERQKIRLLRLIPSHDYTHSLRQAQGLRCEGTCDWVLRKPEFQNWADQSGAKHLWCYGIPGCGKSVLSGYIVQHLKKSFAAHGDTSVIYYFFNSSEKKSLKTSAFLRCILHQAITVDNLVPDIQRRLEYLFEDQIGDFDPANSELEQLFCDFIKEYKCVFLIVDGLDELSEAEQRNVKSLLRKVANTNIAKLLTTTNAAAEISKVLAHCLSLQVKPEDIKDDIALFVQWQIDEYAQGDRFGCSEDALDLIKRQLVADAQGMFLWANLQFKAILDAYEEDGTPNRIPELLESIPRGIVELYTFLMSRVTKGSGEQAEKGKTAFKWVICSRHALAIEELEEAMSITRNQKSWAPPAFKLDVSRLGRICANLVSYDQTINKVMLAHHSVESFLLSNSKGQDLKDFGFDEIEAEQFLSNVCLTYLSFTDFQQSLVRTSDTRHLQTIDRPTKLLEGMTPGFLRPLTLRFGRNQRSKTSHGSVDFINILRSELGARQSNTANRNFRILEYCKRYWSSHSRYVDPQNTQQFSRLQNFVHGTHLPKEWMPWSSIERRASLPYWEIFFWSIKDSHTSIFWVWKKAVIDQASYWECFWREEGSKVFACGCNTGTIEQVNILLTSIIPQGGLARPSKDELSLGLVEACGLGHGDIIERLLQEKADVNVAPAGYKEGRTALQAAAGGGHLAIVERLLVNAPAGDGGGRTALQAAAGGG</sequence>
<dbReference type="Gene3D" id="3.40.50.300">
    <property type="entry name" value="P-loop containing nucleotide triphosphate hydrolases"/>
    <property type="match status" value="1"/>
</dbReference>
<dbReference type="InterPro" id="IPR027417">
    <property type="entry name" value="P-loop_NTPase"/>
</dbReference>
<dbReference type="Proteomes" id="UP000240883">
    <property type="component" value="Unassembled WGS sequence"/>
</dbReference>
<dbReference type="InterPro" id="IPR036770">
    <property type="entry name" value="Ankyrin_rpt-contain_sf"/>
</dbReference>
<dbReference type="Pfam" id="PF24883">
    <property type="entry name" value="NPHP3_N"/>
    <property type="match status" value="1"/>
</dbReference>
<proteinExistence type="predicted"/>
<keyword evidence="4" id="KW-1185">Reference proteome</keyword>
<dbReference type="SUPFAM" id="SSF48403">
    <property type="entry name" value="Ankyrin repeat"/>
    <property type="match status" value="1"/>
</dbReference>
<evidence type="ECO:0000313" key="4">
    <source>
        <dbReference type="Proteomes" id="UP000240883"/>
    </source>
</evidence>
<gene>
    <name evidence="3" type="ORF">BS50DRAFT_626869</name>
</gene>
<name>A0A2T2N117_CORCC</name>
<evidence type="ECO:0000259" key="2">
    <source>
        <dbReference type="PROSITE" id="PS50837"/>
    </source>
</evidence>
<dbReference type="STRING" id="1448308.A0A2T2N117"/>
<dbReference type="InterPro" id="IPR056884">
    <property type="entry name" value="NPHP3-like_N"/>
</dbReference>
<dbReference type="InterPro" id="IPR007111">
    <property type="entry name" value="NACHT_NTPase"/>
</dbReference>
<dbReference type="PROSITE" id="PS50837">
    <property type="entry name" value="NACHT"/>
    <property type="match status" value="1"/>
</dbReference>
<dbReference type="InterPro" id="IPR056125">
    <property type="entry name" value="DUF7708"/>
</dbReference>
<dbReference type="EMBL" id="KZ678164">
    <property type="protein sequence ID" value="PSN59122.1"/>
    <property type="molecule type" value="Genomic_DNA"/>
</dbReference>
<feature type="non-terminal residue" evidence="3">
    <location>
        <position position="996"/>
    </location>
</feature>
<organism evidence="3 4">
    <name type="scientific">Corynespora cassiicola Philippines</name>
    <dbReference type="NCBI Taxonomy" id="1448308"/>
    <lineage>
        <taxon>Eukaryota</taxon>
        <taxon>Fungi</taxon>
        <taxon>Dikarya</taxon>
        <taxon>Ascomycota</taxon>
        <taxon>Pezizomycotina</taxon>
        <taxon>Dothideomycetes</taxon>
        <taxon>Pleosporomycetidae</taxon>
        <taxon>Pleosporales</taxon>
        <taxon>Corynesporascaceae</taxon>
        <taxon>Corynespora</taxon>
    </lineage>
</organism>
<evidence type="ECO:0000313" key="3">
    <source>
        <dbReference type="EMBL" id="PSN59122.1"/>
    </source>
</evidence>
<evidence type="ECO:0000256" key="1">
    <source>
        <dbReference type="ARBA" id="ARBA00022737"/>
    </source>
</evidence>
<dbReference type="InterPro" id="IPR002110">
    <property type="entry name" value="Ankyrin_rpt"/>
</dbReference>
<dbReference type="Gene3D" id="1.25.40.20">
    <property type="entry name" value="Ankyrin repeat-containing domain"/>
    <property type="match status" value="1"/>
</dbReference>
<dbReference type="PANTHER" id="PTHR10039">
    <property type="entry name" value="AMELOGENIN"/>
    <property type="match status" value="1"/>
</dbReference>
<dbReference type="Pfam" id="PF22939">
    <property type="entry name" value="WHD_GPIID"/>
    <property type="match status" value="1"/>
</dbReference>